<sequence>METSPPTSLQPVSACTFPSANRSPIRVFGASSFGFPSSVTDTDRKDRPSSDPPPPGALLADPLLVGPLLVDPPPPGPPVDGSLPQAVSIITPATAATTIRILTI</sequence>
<feature type="compositionally biased region" description="Low complexity" evidence="1">
    <location>
        <begin position="57"/>
        <end position="69"/>
    </location>
</feature>
<evidence type="ECO:0000313" key="2">
    <source>
        <dbReference type="EMBL" id="GAA0953101.1"/>
    </source>
</evidence>
<proteinExistence type="predicted"/>
<feature type="region of interest" description="Disordered" evidence="1">
    <location>
        <begin position="31"/>
        <end position="83"/>
    </location>
</feature>
<gene>
    <name evidence="2" type="ORF">GCM10009554_56990</name>
</gene>
<dbReference type="Proteomes" id="UP001500542">
    <property type="component" value="Unassembled WGS sequence"/>
</dbReference>
<dbReference type="EMBL" id="BAAAHK010000013">
    <property type="protein sequence ID" value="GAA0953101.1"/>
    <property type="molecule type" value="Genomic_DNA"/>
</dbReference>
<comment type="caution">
    <text evidence="2">The sequence shown here is derived from an EMBL/GenBank/DDBJ whole genome shotgun (WGS) entry which is preliminary data.</text>
</comment>
<evidence type="ECO:0000256" key="1">
    <source>
        <dbReference type="SAM" id="MobiDB-lite"/>
    </source>
</evidence>
<keyword evidence="3" id="KW-1185">Reference proteome</keyword>
<reference evidence="3" key="1">
    <citation type="journal article" date="2019" name="Int. J. Syst. Evol. Microbiol.">
        <title>The Global Catalogue of Microorganisms (GCM) 10K type strain sequencing project: providing services to taxonomists for standard genome sequencing and annotation.</title>
        <authorList>
            <consortium name="The Broad Institute Genomics Platform"/>
            <consortium name="The Broad Institute Genome Sequencing Center for Infectious Disease"/>
            <person name="Wu L."/>
            <person name="Ma J."/>
        </authorList>
    </citation>
    <scope>NUCLEOTIDE SEQUENCE [LARGE SCALE GENOMIC DNA]</scope>
    <source>
        <strain evidence="3">JCM 10977</strain>
    </source>
</reference>
<accession>A0ABP4BPI0</accession>
<organism evidence="2 3">
    <name type="scientific">Kribbella koreensis</name>
    <dbReference type="NCBI Taxonomy" id="57909"/>
    <lineage>
        <taxon>Bacteria</taxon>
        <taxon>Bacillati</taxon>
        <taxon>Actinomycetota</taxon>
        <taxon>Actinomycetes</taxon>
        <taxon>Propionibacteriales</taxon>
        <taxon>Kribbellaceae</taxon>
        <taxon>Kribbella</taxon>
    </lineage>
</organism>
<protein>
    <submittedName>
        <fullName evidence="2">Uncharacterized protein</fullName>
    </submittedName>
</protein>
<evidence type="ECO:0000313" key="3">
    <source>
        <dbReference type="Proteomes" id="UP001500542"/>
    </source>
</evidence>
<name>A0ABP4BPI0_9ACTN</name>